<dbReference type="HOGENOM" id="CLU_030341_0_0_6"/>
<feature type="transmembrane region" description="Helical" evidence="1">
    <location>
        <begin position="91"/>
        <end position="111"/>
    </location>
</feature>
<accession>I3CIG5</accession>
<dbReference type="Proteomes" id="UP000005744">
    <property type="component" value="Unassembled WGS sequence"/>
</dbReference>
<sequence>MWVAKDSFWLKLAACGLLIFTVRLWLIQAFGSSLPYWDQWDSLAADLFLKWSENHFSIEQLFAPHNEHRIIFPRLLALGLFSLNESQWQPLFEMVVNAGLAALAAMFLSVLLRRYLLQQQDNILLLTISMLWILPFGWENTLAGFQSAFYFMLLFSFIAIWGLVLHSPYQWQWWVGALVGFCAFFNVASGLLIFIAIFSVKLYQLWLDKNHAQQYIPTLLICLVILCLEFALLVPAPHHAGLKPQDFIQFLLAFSKALAFPAITHPFFSLLAFFPFFIFVTRLLWLRRPLTMAETLLLTLGVWIVLQAASMAYARGANGAVPASRYVDILAIAILVNLLSFFVLMPMLVQRVRQVLLGIFTLWFIGNVFFMCELLQETVLPALLTKSHNNVLQLQNTVAFLQTQDINTLKNKNIPYPNADRLALLLSNPNIRRFLPPSLQNPALLTNQKADNTFITNGFYPTTGTYQGSKTLGSYNQQGNNAEGTFLSEPLTIEQSFIEIAVAGYLGETGLRLGIWVEGENEPRWLQTTQLSRETWITYQIQNPNKPFSVIAIDENPQYWFAFSMPYGVGRANRWTIWLLNHVDWLLALSLCLLLLPSTFRRLDKATLTTPS</sequence>
<feature type="transmembrane region" description="Helical" evidence="1">
    <location>
        <begin position="215"/>
        <end position="235"/>
    </location>
</feature>
<protein>
    <recommendedName>
        <fullName evidence="4">Glycosyltransferase RgtA/B/C/D-like domain-containing protein</fullName>
    </recommendedName>
</protein>
<dbReference type="AlphaFoldDB" id="I3CIG5"/>
<dbReference type="eggNOG" id="ENOG5032R5M">
    <property type="taxonomic scope" value="Bacteria"/>
</dbReference>
<dbReference type="RefSeq" id="WP_002690564.1">
    <property type="nucleotide sequence ID" value="NZ_JH600070.1"/>
</dbReference>
<evidence type="ECO:0000313" key="2">
    <source>
        <dbReference type="EMBL" id="EIJ43408.1"/>
    </source>
</evidence>
<feature type="transmembrane region" description="Helical" evidence="1">
    <location>
        <begin position="326"/>
        <end position="348"/>
    </location>
</feature>
<dbReference type="STRING" id="395493.BegalDRAFT_2565"/>
<feature type="transmembrane region" description="Helical" evidence="1">
    <location>
        <begin position="144"/>
        <end position="165"/>
    </location>
</feature>
<proteinExistence type="predicted"/>
<keyword evidence="3" id="KW-1185">Reference proteome</keyword>
<feature type="transmembrane region" description="Helical" evidence="1">
    <location>
        <begin position="269"/>
        <end position="285"/>
    </location>
</feature>
<gene>
    <name evidence="2" type="ORF">BegalDRAFT_2565</name>
</gene>
<reference evidence="2 3" key="1">
    <citation type="submission" date="2011-11" db="EMBL/GenBank/DDBJ databases">
        <title>Improved High-Quality Draft sequence of Beggiatoa alba B18lD.</title>
        <authorList>
            <consortium name="US DOE Joint Genome Institute"/>
            <person name="Lucas S."/>
            <person name="Han J."/>
            <person name="Lapidus A."/>
            <person name="Cheng J.-F."/>
            <person name="Goodwin L."/>
            <person name="Pitluck S."/>
            <person name="Peters L."/>
            <person name="Mikhailova N."/>
            <person name="Held B."/>
            <person name="Detter J.C."/>
            <person name="Han C."/>
            <person name="Tapia R."/>
            <person name="Land M."/>
            <person name="Hauser L."/>
            <person name="Kyrpides N."/>
            <person name="Ivanova N."/>
            <person name="Pagani I."/>
            <person name="Samuel K."/>
            <person name="Teske A."/>
            <person name="Mueller J."/>
            <person name="Woyke T."/>
        </authorList>
    </citation>
    <scope>NUCLEOTIDE SEQUENCE [LARGE SCALE GENOMIC DNA]</scope>
    <source>
        <strain evidence="2 3">B18LD</strain>
    </source>
</reference>
<feature type="transmembrane region" description="Helical" evidence="1">
    <location>
        <begin position="355"/>
        <end position="376"/>
    </location>
</feature>
<name>I3CIG5_9GAMM</name>
<keyword evidence="1" id="KW-1133">Transmembrane helix</keyword>
<organism evidence="2 3">
    <name type="scientific">Beggiatoa alba B18LD</name>
    <dbReference type="NCBI Taxonomy" id="395493"/>
    <lineage>
        <taxon>Bacteria</taxon>
        <taxon>Pseudomonadati</taxon>
        <taxon>Pseudomonadota</taxon>
        <taxon>Gammaproteobacteria</taxon>
        <taxon>Thiotrichales</taxon>
        <taxon>Thiotrichaceae</taxon>
        <taxon>Beggiatoa</taxon>
    </lineage>
</organism>
<dbReference type="OrthoDB" id="177982at2"/>
<feature type="transmembrane region" description="Helical" evidence="1">
    <location>
        <begin position="177"/>
        <end position="203"/>
    </location>
</feature>
<keyword evidence="1" id="KW-0812">Transmembrane</keyword>
<dbReference type="EMBL" id="JH600070">
    <property type="protein sequence ID" value="EIJ43408.1"/>
    <property type="molecule type" value="Genomic_DNA"/>
</dbReference>
<evidence type="ECO:0000313" key="3">
    <source>
        <dbReference type="Proteomes" id="UP000005744"/>
    </source>
</evidence>
<feature type="transmembrane region" description="Helical" evidence="1">
    <location>
        <begin position="297"/>
        <end position="314"/>
    </location>
</feature>
<evidence type="ECO:0008006" key="4">
    <source>
        <dbReference type="Google" id="ProtNLM"/>
    </source>
</evidence>
<evidence type="ECO:0000256" key="1">
    <source>
        <dbReference type="SAM" id="Phobius"/>
    </source>
</evidence>
<keyword evidence="1" id="KW-0472">Membrane</keyword>